<name>A0A444VPB6_9FLAO</name>
<proteinExistence type="predicted"/>
<dbReference type="RefSeq" id="WP_129653310.1">
    <property type="nucleotide sequence ID" value="NZ_ML142907.1"/>
</dbReference>
<protein>
    <submittedName>
        <fullName evidence="3">Energy transducer TonB</fullName>
    </submittedName>
</protein>
<feature type="transmembrane region" description="Helical" evidence="2">
    <location>
        <begin position="12"/>
        <end position="32"/>
    </location>
</feature>
<evidence type="ECO:0000256" key="1">
    <source>
        <dbReference type="SAM" id="MobiDB-lite"/>
    </source>
</evidence>
<organism evidence="3 4">
    <name type="scientific">Flagellimonas olearia</name>
    <dbReference type="NCBI Taxonomy" id="552546"/>
    <lineage>
        <taxon>Bacteria</taxon>
        <taxon>Pseudomonadati</taxon>
        <taxon>Bacteroidota</taxon>
        <taxon>Flavobacteriia</taxon>
        <taxon>Flavobacteriales</taxon>
        <taxon>Flavobacteriaceae</taxon>
        <taxon>Flagellimonas</taxon>
    </lineage>
</organism>
<keyword evidence="2" id="KW-1133">Transmembrane helix</keyword>
<keyword evidence="4" id="KW-1185">Reference proteome</keyword>
<feature type="compositionally biased region" description="Basic and acidic residues" evidence="1">
    <location>
        <begin position="104"/>
        <end position="154"/>
    </location>
</feature>
<feature type="compositionally biased region" description="Gly residues" evidence="1">
    <location>
        <begin position="197"/>
        <end position="207"/>
    </location>
</feature>
<gene>
    <name evidence="3" type="ORF">DN53_07865</name>
</gene>
<evidence type="ECO:0000256" key="2">
    <source>
        <dbReference type="SAM" id="Phobius"/>
    </source>
</evidence>
<comment type="caution">
    <text evidence="3">The sequence shown here is derived from an EMBL/GenBank/DDBJ whole genome shotgun (WGS) entry which is preliminary data.</text>
</comment>
<feature type="region of interest" description="Disordered" evidence="1">
    <location>
        <begin position="60"/>
        <end position="207"/>
    </location>
</feature>
<reference evidence="3 4" key="1">
    <citation type="submission" date="2014-04" db="EMBL/GenBank/DDBJ databases">
        <title>Whole genome of Muricauda olearia.</title>
        <authorList>
            <person name="Zhang X.-H."/>
            <person name="Tang K."/>
        </authorList>
    </citation>
    <scope>NUCLEOTIDE SEQUENCE [LARGE SCALE GENOMIC DNA]</scope>
    <source>
        <strain evidence="3 4">Th120</strain>
    </source>
</reference>
<keyword evidence="2" id="KW-0812">Transmembrane</keyword>
<sequence>MPFLDTRHKKKSFTLTTLILSVFLLLLFYIGLTYMDPPIENGIAVNFGTMDFGSGQVQPMERVRSEPRNVEQPPAEPVQQQQQPQEQEVQEEPVEKVLTSETEETIRIRQQQEAKRKADEAAKKAQAEAERIEREKREAEEQKRQEQEAKKKSLDALIGGIGKSDGTATGSEGDDNKTGDKGQPDGDPYANSYYGDPGSGSGGSGYGLNGRRLLSSNKFQQDCNESGKVVVRIFVDRSGRVVKAEPGIKGTENTAPCLLEAARKTALTYKWNTESKAKPEQIGFVVVNFKLGQ</sequence>
<dbReference type="Proteomes" id="UP000290261">
    <property type="component" value="Unassembled WGS sequence"/>
</dbReference>
<evidence type="ECO:0000313" key="3">
    <source>
        <dbReference type="EMBL" id="RYC52631.1"/>
    </source>
</evidence>
<dbReference type="AlphaFoldDB" id="A0A444VPB6"/>
<feature type="compositionally biased region" description="Low complexity" evidence="1">
    <location>
        <begin position="70"/>
        <end position="87"/>
    </location>
</feature>
<evidence type="ECO:0000313" key="4">
    <source>
        <dbReference type="Proteomes" id="UP000290261"/>
    </source>
</evidence>
<feature type="compositionally biased region" description="Basic and acidic residues" evidence="1">
    <location>
        <begin position="174"/>
        <end position="184"/>
    </location>
</feature>
<keyword evidence="2" id="KW-0472">Membrane</keyword>
<dbReference type="EMBL" id="JJMP01000002">
    <property type="protein sequence ID" value="RYC52631.1"/>
    <property type="molecule type" value="Genomic_DNA"/>
</dbReference>
<accession>A0A444VPB6</accession>